<dbReference type="PROSITE" id="PS52050">
    <property type="entry name" value="WYL"/>
    <property type="match status" value="1"/>
</dbReference>
<dbReference type="Pfam" id="PF19187">
    <property type="entry name" value="HTH_PafC"/>
    <property type="match status" value="1"/>
</dbReference>
<dbReference type="PANTHER" id="PTHR34580">
    <property type="match status" value="1"/>
</dbReference>
<accession>A0A7Z0ED49</accession>
<sequence length="336" mass="36450">MSTRGGFGAADKLTFLLSLVPYLTEHDDVSVADVATHFSVGADRVRDAVRLIAMSGIPGETSQYLHGDLFDIQWDEFEQNDRIVLTHLVAIDDAPRLSSREAAALIAGLQYLSALPANADREAIASLMAKLTRGSSGTPSELAVSGAEADLALATIQAAVRHGVQVEFDYLNARGEQVQRRVDALRIESVDNDWYLRGWDHLRQAVRTFRLDRMRAVRETDSNVGQHAADVVVPDRLFEGSDDDVTVLLELPASALALLADYRPEGVEPSPTARSADLIRTRVRVAHFHGLKRLVASMAGIVTVIEPVAARQAVAEWAAAGAASYDDEPLPDRAGH</sequence>
<protein>
    <submittedName>
        <fullName evidence="3">Proteasome accessory factor C</fullName>
    </submittedName>
</protein>
<comment type="caution">
    <text evidence="3">The sequence shown here is derived from an EMBL/GenBank/DDBJ whole genome shotgun (WGS) entry which is preliminary data.</text>
</comment>
<organism evidence="3 4">
    <name type="scientific">Glaciibacter psychrotolerans</name>
    <dbReference type="NCBI Taxonomy" id="670054"/>
    <lineage>
        <taxon>Bacteria</taxon>
        <taxon>Bacillati</taxon>
        <taxon>Actinomycetota</taxon>
        <taxon>Actinomycetes</taxon>
        <taxon>Micrococcales</taxon>
        <taxon>Microbacteriaceae</taxon>
        <taxon>Glaciibacter</taxon>
    </lineage>
</organism>
<dbReference type="RefSeq" id="WP_179578088.1">
    <property type="nucleotide sequence ID" value="NZ_JACCFM010000001.1"/>
</dbReference>
<keyword evidence="4" id="KW-1185">Reference proteome</keyword>
<dbReference type="InterPro" id="IPR028349">
    <property type="entry name" value="PafC-like"/>
</dbReference>
<dbReference type="InterPro" id="IPR026881">
    <property type="entry name" value="WYL_dom"/>
</dbReference>
<feature type="domain" description="PafC HTH" evidence="2">
    <location>
        <begin position="11"/>
        <end position="133"/>
    </location>
</feature>
<evidence type="ECO:0000259" key="1">
    <source>
        <dbReference type="Pfam" id="PF13280"/>
    </source>
</evidence>
<dbReference type="AlphaFoldDB" id="A0A7Z0ED49"/>
<dbReference type="PIRSF" id="PIRSF016838">
    <property type="entry name" value="PafC"/>
    <property type="match status" value="1"/>
</dbReference>
<evidence type="ECO:0000313" key="4">
    <source>
        <dbReference type="Proteomes" id="UP000537260"/>
    </source>
</evidence>
<gene>
    <name evidence="3" type="ORF">HNR05_001094</name>
</gene>
<name>A0A7Z0ED49_9MICO</name>
<feature type="domain" description="WYL" evidence="1">
    <location>
        <begin position="153"/>
        <end position="218"/>
    </location>
</feature>
<dbReference type="GO" id="GO:0000502">
    <property type="term" value="C:proteasome complex"/>
    <property type="evidence" value="ECO:0007669"/>
    <property type="project" value="UniProtKB-KW"/>
</dbReference>
<keyword evidence="3" id="KW-0647">Proteasome</keyword>
<dbReference type="Proteomes" id="UP000537260">
    <property type="component" value="Unassembled WGS sequence"/>
</dbReference>
<dbReference type="InterPro" id="IPR043839">
    <property type="entry name" value="PafC_HTH"/>
</dbReference>
<dbReference type="EMBL" id="JACCFM010000001">
    <property type="protein sequence ID" value="NYJ19303.1"/>
    <property type="molecule type" value="Genomic_DNA"/>
</dbReference>
<dbReference type="InterPro" id="IPR051534">
    <property type="entry name" value="CBASS_pafABC_assoc_protein"/>
</dbReference>
<reference evidence="3 4" key="1">
    <citation type="submission" date="2020-07" db="EMBL/GenBank/DDBJ databases">
        <title>Sequencing the genomes of 1000 actinobacteria strains.</title>
        <authorList>
            <person name="Klenk H.-P."/>
        </authorList>
    </citation>
    <scope>NUCLEOTIDE SEQUENCE [LARGE SCALE GENOMIC DNA]</scope>
    <source>
        <strain evidence="3 4">LI1</strain>
    </source>
</reference>
<evidence type="ECO:0000313" key="3">
    <source>
        <dbReference type="EMBL" id="NYJ19303.1"/>
    </source>
</evidence>
<dbReference type="Pfam" id="PF13280">
    <property type="entry name" value="WYL"/>
    <property type="match status" value="1"/>
</dbReference>
<proteinExistence type="predicted"/>
<evidence type="ECO:0000259" key="2">
    <source>
        <dbReference type="Pfam" id="PF19187"/>
    </source>
</evidence>
<dbReference type="PANTHER" id="PTHR34580:SF3">
    <property type="entry name" value="PROTEIN PAFB"/>
    <property type="match status" value="1"/>
</dbReference>